<comment type="caution">
    <text evidence="1">The sequence shown here is derived from an EMBL/GenBank/DDBJ whole genome shotgun (WGS) entry which is preliminary data.</text>
</comment>
<protein>
    <submittedName>
        <fullName evidence="1">BTB/POZ domain-containing protein 16</fullName>
    </submittedName>
</protein>
<name>A0A5N4DJ58_CAMDR</name>
<gene>
    <name evidence="1" type="ORF">Cadr_000009647</name>
</gene>
<dbReference type="EMBL" id="JWIN03000011">
    <property type="protein sequence ID" value="KAB1271106.1"/>
    <property type="molecule type" value="Genomic_DNA"/>
</dbReference>
<proteinExistence type="predicted"/>
<reference evidence="1 2" key="1">
    <citation type="journal article" date="2019" name="Mol. Ecol. Resour.">
        <title>Improving Illumina assemblies with Hi-C and long reads: an example with the North African dromedary.</title>
        <authorList>
            <person name="Elbers J.P."/>
            <person name="Rogers M.F."/>
            <person name="Perelman P.L."/>
            <person name="Proskuryakova A.A."/>
            <person name="Serdyukova N.A."/>
            <person name="Johnson W.E."/>
            <person name="Horin P."/>
            <person name="Corander J."/>
            <person name="Murphy D."/>
            <person name="Burger P.A."/>
        </authorList>
    </citation>
    <scope>NUCLEOTIDE SEQUENCE [LARGE SCALE GENOMIC DNA]</scope>
    <source>
        <strain evidence="1">Drom800</strain>
        <tissue evidence="1">Blood</tissue>
    </source>
</reference>
<keyword evidence="2" id="KW-1185">Reference proteome</keyword>
<dbReference type="Proteomes" id="UP000299084">
    <property type="component" value="Unassembled WGS sequence"/>
</dbReference>
<organism evidence="1 2">
    <name type="scientific">Camelus dromedarius</name>
    <name type="common">Dromedary</name>
    <name type="synonym">Arabian camel</name>
    <dbReference type="NCBI Taxonomy" id="9838"/>
    <lineage>
        <taxon>Eukaryota</taxon>
        <taxon>Metazoa</taxon>
        <taxon>Chordata</taxon>
        <taxon>Craniata</taxon>
        <taxon>Vertebrata</taxon>
        <taxon>Euteleostomi</taxon>
        <taxon>Mammalia</taxon>
        <taxon>Eutheria</taxon>
        <taxon>Laurasiatheria</taxon>
        <taxon>Artiodactyla</taxon>
        <taxon>Tylopoda</taxon>
        <taxon>Camelidae</taxon>
        <taxon>Camelus</taxon>
    </lineage>
</organism>
<accession>A0A5N4DJ58</accession>
<dbReference type="AlphaFoldDB" id="A0A5N4DJ58"/>
<evidence type="ECO:0000313" key="1">
    <source>
        <dbReference type="EMBL" id="KAB1271106.1"/>
    </source>
</evidence>
<sequence length="70" mass="7694">MVLGDQAAGKWCVFSFQLESGGDMAHVNDLSTQAVRFGLLFNQAQFSKKLLLSSNFIKATPIVISKELVF</sequence>
<evidence type="ECO:0000313" key="2">
    <source>
        <dbReference type="Proteomes" id="UP000299084"/>
    </source>
</evidence>